<dbReference type="EMBL" id="LT960611">
    <property type="protein sequence ID" value="SON48820.1"/>
    <property type="molecule type" value="Genomic_DNA"/>
</dbReference>
<keyword evidence="1" id="KW-0812">Transmembrane</keyword>
<evidence type="ECO:0000313" key="2">
    <source>
        <dbReference type="EMBL" id="SON48820.1"/>
    </source>
</evidence>
<evidence type="ECO:0000256" key="1">
    <source>
        <dbReference type="SAM" id="Phobius"/>
    </source>
</evidence>
<dbReference type="KEGG" id="vta:A0841"/>
<sequence>MFINCPYLNSLVMYRVAYITIVYAYFFGEGKFGALESSLRYLLDNRYLKVMNFG</sequence>
<keyword evidence="1" id="KW-0472">Membrane</keyword>
<evidence type="ECO:0000313" key="3">
    <source>
        <dbReference type="Proteomes" id="UP000235828"/>
    </source>
</evidence>
<proteinExistence type="predicted"/>
<organism evidence="2 3">
    <name type="scientific">Vibrio tapetis subsp. tapetis</name>
    <dbReference type="NCBI Taxonomy" id="1671868"/>
    <lineage>
        <taxon>Bacteria</taxon>
        <taxon>Pseudomonadati</taxon>
        <taxon>Pseudomonadota</taxon>
        <taxon>Gammaproteobacteria</taxon>
        <taxon>Vibrionales</taxon>
        <taxon>Vibrionaceae</taxon>
        <taxon>Vibrio</taxon>
    </lineage>
</organism>
<gene>
    <name evidence="2" type="ORF">VTAP4600_A0841</name>
</gene>
<keyword evidence="3" id="KW-1185">Reference proteome</keyword>
<protein>
    <submittedName>
        <fullName evidence="2">Uncharacterized protein</fullName>
    </submittedName>
</protein>
<feature type="transmembrane region" description="Helical" evidence="1">
    <location>
        <begin position="12"/>
        <end position="28"/>
    </location>
</feature>
<keyword evidence="1" id="KW-1133">Transmembrane helix</keyword>
<dbReference type="AlphaFoldDB" id="A0A2N8ZA92"/>
<name>A0A2N8ZA92_9VIBR</name>
<reference evidence="2 3" key="1">
    <citation type="submission" date="2017-10" db="EMBL/GenBank/DDBJ databases">
        <authorList>
            <person name="Banno H."/>
            <person name="Chua N.-H."/>
        </authorList>
    </citation>
    <scope>NUCLEOTIDE SEQUENCE [LARGE SCALE GENOMIC DNA]</scope>
    <source>
        <strain evidence="2">Vibrio tapetis CECT4600</strain>
    </source>
</reference>
<dbReference type="Proteomes" id="UP000235828">
    <property type="component" value="Chromosome A"/>
</dbReference>
<accession>A0A2N8ZA92</accession>